<reference evidence="1" key="2">
    <citation type="journal article" date="2015" name="Fish Shellfish Immunol.">
        <title>Early steps in the European eel (Anguilla anguilla)-Vibrio vulnificus interaction in the gills: Role of the RtxA13 toxin.</title>
        <authorList>
            <person name="Callol A."/>
            <person name="Pajuelo D."/>
            <person name="Ebbesson L."/>
            <person name="Teles M."/>
            <person name="MacKenzie S."/>
            <person name="Amaro C."/>
        </authorList>
    </citation>
    <scope>NUCLEOTIDE SEQUENCE</scope>
</reference>
<evidence type="ECO:0000313" key="1">
    <source>
        <dbReference type="EMBL" id="JAI00416.1"/>
    </source>
</evidence>
<dbReference type="AlphaFoldDB" id="A0A0E9XEZ6"/>
<name>A0A0E9XEZ6_ANGAN</name>
<accession>A0A0E9XEZ6</accession>
<protein>
    <submittedName>
        <fullName evidence="1">Uncharacterized protein</fullName>
    </submittedName>
</protein>
<reference evidence="1" key="1">
    <citation type="submission" date="2014-11" db="EMBL/GenBank/DDBJ databases">
        <authorList>
            <person name="Amaro Gonzalez C."/>
        </authorList>
    </citation>
    <scope>NUCLEOTIDE SEQUENCE</scope>
</reference>
<dbReference type="EMBL" id="GBXM01008162">
    <property type="protein sequence ID" value="JAI00416.1"/>
    <property type="molecule type" value="Transcribed_RNA"/>
</dbReference>
<proteinExistence type="predicted"/>
<sequence>MDLSFFLSFELMNSDEVFSITVNGQTWYYFKQRQTNVRDINLVNSITYTLYPNRHVVQYWRWQPSPTW</sequence>
<organism evidence="1">
    <name type="scientific">Anguilla anguilla</name>
    <name type="common">European freshwater eel</name>
    <name type="synonym">Muraena anguilla</name>
    <dbReference type="NCBI Taxonomy" id="7936"/>
    <lineage>
        <taxon>Eukaryota</taxon>
        <taxon>Metazoa</taxon>
        <taxon>Chordata</taxon>
        <taxon>Craniata</taxon>
        <taxon>Vertebrata</taxon>
        <taxon>Euteleostomi</taxon>
        <taxon>Actinopterygii</taxon>
        <taxon>Neopterygii</taxon>
        <taxon>Teleostei</taxon>
        <taxon>Anguilliformes</taxon>
        <taxon>Anguillidae</taxon>
        <taxon>Anguilla</taxon>
    </lineage>
</organism>